<sequence length="161" mass="18552">MDTSFRYTTQFILDKSYYSECFDESVPSNPSKKVYAKAIIFIVIGTALLLTGANNYASWFIIGLGFLEGLSIKFKRPWWLLRQMWSKAAGNEVDLTIDELGITTKSLYVDTKVLWDEMDQIKETEQGFLITKARSQSYISKRYLDQPACEFIRNIQGSQQN</sequence>
<protein>
    <submittedName>
        <fullName evidence="3">Uncharacterized protein</fullName>
    </submittedName>
</protein>
<comment type="caution">
    <text evidence="3">The sequence shown here is derived from an EMBL/GenBank/DDBJ whole genome shotgun (WGS) entry which is preliminary data.</text>
</comment>
<dbReference type="EMBL" id="BPEU01000031">
    <property type="protein sequence ID" value="GIU45196.1"/>
    <property type="molecule type" value="Genomic_DNA"/>
</dbReference>
<reference evidence="2 5" key="2">
    <citation type="submission" date="2021-05" db="EMBL/GenBank/DDBJ databases">
        <title>Molecular characterization for Shewanella algae harboring chromosomal blaOXA-55-like strains isolated from clinical and environment sample.</title>
        <authorList>
            <person name="Ohama Y."/>
            <person name="Aoki K."/>
            <person name="Harada S."/>
            <person name="Moriya K."/>
            <person name="Ishii Y."/>
            <person name="Tateda K."/>
        </authorList>
    </citation>
    <scope>NUCLEOTIDE SEQUENCE [LARGE SCALE GENOMIC DNA]</scope>
    <source>
        <strain evidence="2 5">MBTL60-118</strain>
    </source>
</reference>
<reference evidence="3 4" key="1">
    <citation type="submission" date="2016-07" db="EMBL/GenBank/DDBJ databases">
        <title>Whole-genome of two Shewanella species isolated from a digestive organ of sea cucumber Apostichopus japonicus Selenka 1867.</title>
        <authorList>
            <person name="Hong H.-H."/>
            <person name="Choi H."/>
            <person name="Cheon S."/>
            <person name="Oh J.-S."/>
            <person name="Lee H.-G."/>
            <person name="Park C."/>
        </authorList>
    </citation>
    <scope>NUCLEOTIDE SEQUENCE [LARGE SCALE GENOMIC DNA]</scope>
    <source>
        <strain evidence="3 4">CSB03KR</strain>
    </source>
</reference>
<proteinExistence type="predicted"/>
<accession>A0A1E5IRN4</accession>
<keyword evidence="1" id="KW-0812">Transmembrane</keyword>
<dbReference type="Proteomes" id="UP000773469">
    <property type="component" value="Unassembled WGS sequence"/>
</dbReference>
<evidence type="ECO:0000313" key="3">
    <source>
        <dbReference type="EMBL" id="OEG72658.1"/>
    </source>
</evidence>
<keyword evidence="1" id="KW-0472">Membrane</keyword>
<dbReference type="OrthoDB" id="6118195at2"/>
<dbReference type="Proteomes" id="UP000095230">
    <property type="component" value="Unassembled WGS sequence"/>
</dbReference>
<dbReference type="EMBL" id="MCBT01000046">
    <property type="protein sequence ID" value="OEG72658.1"/>
    <property type="molecule type" value="Genomic_DNA"/>
</dbReference>
<dbReference type="AlphaFoldDB" id="A0A1E5IRN4"/>
<feature type="transmembrane region" description="Helical" evidence="1">
    <location>
        <begin position="34"/>
        <end position="50"/>
    </location>
</feature>
<evidence type="ECO:0000256" key="1">
    <source>
        <dbReference type="SAM" id="Phobius"/>
    </source>
</evidence>
<dbReference type="RefSeq" id="WP_069671794.1">
    <property type="nucleotide sequence ID" value="NZ_BPEU01000031.1"/>
</dbReference>
<dbReference type="STRING" id="23.BEL05_10285"/>
<evidence type="ECO:0000313" key="2">
    <source>
        <dbReference type="EMBL" id="GIU45196.1"/>
    </source>
</evidence>
<keyword evidence="1" id="KW-1133">Transmembrane helix</keyword>
<evidence type="ECO:0000313" key="5">
    <source>
        <dbReference type="Proteomes" id="UP000773469"/>
    </source>
</evidence>
<evidence type="ECO:0000313" key="4">
    <source>
        <dbReference type="Proteomes" id="UP000095230"/>
    </source>
</evidence>
<name>A0A1E5IRN4_SHECO</name>
<gene>
    <name evidence="3" type="ORF">BEL05_10285</name>
    <name evidence="2" type="ORF">TUM3794_34930</name>
</gene>
<keyword evidence="5" id="KW-1185">Reference proteome</keyword>
<organism evidence="3 4">
    <name type="scientific">Shewanella colwelliana</name>
    <name type="common">Alteromonas colwelliana</name>
    <dbReference type="NCBI Taxonomy" id="23"/>
    <lineage>
        <taxon>Bacteria</taxon>
        <taxon>Pseudomonadati</taxon>
        <taxon>Pseudomonadota</taxon>
        <taxon>Gammaproteobacteria</taxon>
        <taxon>Alteromonadales</taxon>
        <taxon>Shewanellaceae</taxon>
        <taxon>Shewanella</taxon>
    </lineage>
</organism>